<feature type="compositionally biased region" description="Low complexity" evidence="3">
    <location>
        <begin position="57"/>
        <end position="69"/>
    </location>
</feature>
<feature type="region of interest" description="Disordered" evidence="3">
    <location>
        <begin position="298"/>
        <end position="437"/>
    </location>
</feature>
<comment type="similarity">
    <text evidence="1">Belongs to the formin-like family. Class-I subfamily.</text>
</comment>
<evidence type="ECO:0000256" key="3">
    <source>
        <dbReference type="SAM" id="MobiDB-lite"/>
    </source>
</evidence>
<feature type="domain" description="FH2" evidence="6">
    <location>
        <begin position="662"/>
        <end position="1094"/>
    </location>
</feature>
<feature type="compositionally biased region" description="Low complexity" evidence="3">
    <location>
        <begin position="298"/>
        <end position="335"/>
    </location>
</feature>
<organism evidence="7 8">
    <name type="scientific">Castilleja foliolosa</name>
    <dbReference type="NCBI Taxonomy" id="1961234"/>
    <lineage>
        <taxon>Eukaryota</taxon>
        <taxon>Viridiplantae</taxon>
        <taxon>Streptophyta</taxon>
        <taxon>Embryophyta</taxon>
        <taxon>Tracheophyta</taxon>
        <taxon>Spermatophyta</taxon>
        <taxon>Magnoliopsida</taxon>
        <taxon>eudicotyledons</taxon>
        <taxon>Gunneridae</taxon>
        <taxon>Pentapetalae</taxon>
        <taxon>asterids</taxon>
        <taxon>lamiids</taxon>
        <taxon>Lamiales</taxon>
        <taxon>Orobanchaceae</taxon>
        <taxon>Pedicularideae</taxon>
        <taxon>Castillejinae</taxon>
        <taxon>Castilleja</taxon>
    </lineage>
</organism>
<evidence type="ECO:0000259" key="6">
    <source>
        <dbReference type="PROSITE" id="PS51444"/>
    </source>
</evidence>
<evidence type="ECO:0000256" key="5">
    <source>
        <dbReference type="SAM" id="SignalP"/>
    </source>
</evidence>
<keyword evidence="5" id="KW-0732">Signal</keyword>
<dbReference type="PANTHER" id="PTHR23213:SF276">
    <property type="entry name" value="FORMIN-LIKE PROTEIN 1"/>
    <property type="match status" value="1"/>
</dbReference>
<feature type="compositionally biased region" description="Pro residues" evidence="3">
    <location>
        <begin position="588"/>
        <end position="599"/>
    </location>
</feature>
<feature type="region of interest" description="Disordered" evidence="3">
    <location>
        <begin position="549"/>
        <end position="669"/>
    </location>
</feature>
<feature type="compositionally biased region" description="Polar residues" evidence="3">
    <location>
        <begin position="264"/>
        <end position="279"/>
    </location>
</feature>
<feature type="compositionally biased region" description="Low complexity" evidence="3">
    <location>
        <begin position="205"/>
        <end position="223"/>
    </location>
</feature>
<feature type="signal peptide" evidence="5">
    <location>
        <begin position="1"/>
        <end position="22"/>
    </location>
</feature>
<comment type="caution">
    <text evidence="7">The sequence shown here is derived from an EMBL/GenBank/DDBJ whole genome shotgun (WGS) entry which is preliminary data.</text>
</comment>
<evidence type="ECO:0000313" key="7">
    <source>
        <dbReference type="EMBL" id="KAL3616282.1"/>
    </source>
</evidence>
<dbReference type="SUPFAM" id="SSF101447">
    <property type="entry name" value="Formin homology 2 domain (FH2 domain)"/>
    <property type="match status" value="1"/>
</dbReference>
<dbReference type="Pfam" id="PF02181">
    <property type="entry name" value="FH2"/>
    <property type="match status" value="1"/>
</dbReference>
<dbReference type="Gene3D" id="1.20.58.2220">
    <property type="entry name" value="Formin, FH2 domain"/>
    <property type="match status" value="1"/>
</dbReference>
<feature type="compositionally biased region" description="Polar residues" evidence="3">
    <location>
        <begin position="564"/>
        <end position="578"/>
    </location>
</feature>
<feature type="region of interest" description="Disordered" evidence="3">
    <location>
        <begin position="482"/>
        <end position="528"/>
    </location>
</feature>
<evidence type="ECO:0000256" key="4">
    <source>
        <dbReference type="SAM" id="Phobius"/>
    </source>
</evidence>
<dbReference type="InterPro" id="IPR042201">
    <property type="entry name" value="FH2_Formin_sf"/>
</dbReference>
<feature type="compositionally biased region" description="Polar residues" evidence="3">
    <location>
        <begin position="141"/>
        <end position="164"/>
    </location>
</feature>
<feature type="compositionally biased region" description="Basic and acidic residues" evidence="3">
    <location>
        <begin position="420"/>
        <end position="430"/>
    </location>
</feature>
<evidence type="ECO:0000256" key="1">
    <source>
        <dbReference type="ARBA" id="ARBA00025793"/>
    </source>
</evidence>
<dbReference type="Proteomes" id="UP001632038">
    <property type="component" value="Unassembled WGS sequence"/>
</dbReference>
<feature type="region of interest" description="Disordered" evidence="3">
    <location>
        <begin position="32"/>
        <end position="80"/>
    </location>
</feature>
<feature type="compositionally biased region" description="Pro residues" evidence="3">
    <location>
        <begin position="70"/>
        <end position="80"/>
    </location>
</feature>
<keyword evidence="4" id="KW-0812">Transmembrane</keyword>
<feature type="compositionally biased region" description="Polar residues" evidence="3">
    <location>
        <begin position="508"/>
        <end position="526"/>
    </location>
</feature>
<feature type="compositionally biased region" description="Pro residues" evidence="3">
    <location>
        <begin position="38"/>
        <end position="56"/>
    </location>
</feature>
<dbReference type="PANTHER" id="PTHR23213">
    <property type="entry name" value="FORMIN-RELATED"/>
    <property type="match status" value="1"/>
</dbReference>
<dbReference type="InterPro" id="IPR015425">
    <property type="entry name" value="FH2_Formin"/>
</dbReference>
<feature type="region of interest" description="Disordered" evidence="3">
    <location>
        <begin position="201"/>
        <end position="279"/>
    </location>
</feature>
<reference evidence="8" key="1">
    <citation type="journal article" date="2024" name="IScience">
        <title>Strigolactones Initiate the Formation of Haustorium-like Structures in Castilleja.</title>
        <authorList>
            <person name="Buerger M."/>
            <person name="Peterson D."/>
            <person name="Chory J."/>
        </authorList>
    </citation>
    <scope>NUCLEOTIDE SEQUENCE [LARGE SCALE GENOMIC DNA]</scope>
</reference>
<dbReference type="PROSITE" id="PS51444">
    <property type="entry name" value="FH2"/>
    <property type="match status" value="1"/>
</dbReference>
<dbReference type="AlphaFoldDB" id="A0ABD3BG85"/>
<dbReference type="SMART" id="SM00498">
    <property type="entry name" value="FH2"/>
    <property type="match status" value="1"/>
</dbReference>
<name>A0ABD3BG85_9LAMI</name>
<sequence>MPTATILLRLLLLSFTLRPLSSTHHRRILHQPFQPQNSVPPPSPPTPSPPPSPPNYPFSSSTSGNSPFFPFNPSPPAPPSPASFASFPANISSISVPQPSRPKSAPSKLIIAAIASIIAAVALVSLAVFLHLRRRNRNHESSPSDQCKTQRSDSSSTVSFNHAPTSGHHHIPKLQRPSQSSSEFLYLGTLVSSHAPGGAAFNNVSTTNNNRSKASSNSRKSGSPELRPLPPLNTQQISRPHPRANNGDVVSSKDDESEEFYSPKGSTNGRESSIGTGSASRRAFATIDVENFIIESTSHSSSTYSSSVPGSGSGSPPRSISSSLSPANNLSQSNSIPNSPDLIEIQTIERLPDQIPSPACSSSLERYYSRSEESSPRISISSDHNMESPMKFSTTVIPSPPEIGGPVLPVSASALSSPDRYSKRSEKSESSPRISDVHNLIVESPARMSSPVLHNIPTSPKIQGLVMPESSSALEYSLSSARTSNVSDHNVESPVKIDSSAPPERCSTKSQESSPRISNASEQNFESPVRIISTAQQKSHMHLLSLPERYTTSEESSSPRTSIDSDQNIESPTSNSSPVPHYTVTVLPMPPPPPPPPPQLLSKVWESPKTPTPPPKKPARPPAMINPLRPFAHESPTLISPVELPPNDSKMARNDENKETDHSSEDTLKPKLKPLHWDKVRASSDREMVWDQFKSSSFKVNEEMIETLFLVNTPKPKPNPNETTRWQVLPSPGQDNGNRVLDQKKAQNIAILLKALHVTVEEVCEGLLEGNADILGTELLESLLKMAPSKEEERKLLEYKEEDDSPIKLGAAERFLKAVVDIPYAFKRVDTMLYVSNFDSEVEYLKNSFATLEAACEELRTSRMFLKLIEAVLKTGNRMNVGTNRGDAHAFKLDTLLKLVDVKGADGKTTLLHFVVQEIIRSEGARLSSETHPENSTSSVNDDAKCRKRGLQVVSALGLELSNVKKAAVMDAEVLNSEVLKLSKGIENVREIISRVNDCEETSKSKFSDNMSDFMKRSEEDIFRIRAHESLALSLVKEITEYFHGNSAREEAHPLRIFMVVRDFLAILDRVCKEVGMINERTMVSSAHKFPIPVNPMLQ</sequence>
<keyword evidence="8" id="KW-1185">Reference proteome</keyword>
<evidence type="ECO:0000256" key="2">
    <source>
        <dbReference type="RuleBase" id="RU361260"/>
    </source>
</evidence>
<dbReference type="EMBL" id="JAVIJP010000092">
    <property type="protein sequence ID" value="KAL3616282.1"/>
    <property type="molecule type" value="Genomic_DNA"/>
</dbReference>
<feature type="chain" id="PRO_5044764869" description="Formin-like protein" evidence="5">
    <location>
        <begin position="23"/>
        <end position="1099"/>
    </location>
</feature>
<protein>
    <recommendedName>
        <fullName evidence="2">Formin-like protein</fullName>
    </recommendedName>
</protein>
<feature type="compositionally biased region" description="Basic and acidic residues" evidence="3">
    <location>
        <begin position="650"/>
        <end position="669"/>
    </location>
</feature>
<evidence type="ECO:0000313" key="8">
    <source>
        <dbReference type="Proteomes" id="UP001632038"/>
    </source>
</evidence>
<gene>
    <name evidence="7" type="ORF">CASFOL_039672</name>
</gene>
<feature type="transmembrane region" description="Helical" evidence="4">
    <location>
        <begin position="109"/>
        <end position="132"/>
    </location>
</feature>
<feature type="compositionally biased region" description="Low complexity" evidence="3">
    <location>
        <begin position="549"/>
        <end position="562"/>
    </location>
</feature>
<dbReference type="InterPro" id="IPR027643">
    <property type="entry name" value="Formin-like_plant"/>
</dbReference>
<accession>A0ABD3BG85</accession>
<keyword evidence="4" id="KW-0472">Membrane</keyword>
<proteinExistence type="inferred from homology"/>
<feature type="region of interest" description="Disordered" evidence="3">
    <location>
        <begin position="137"/>
        <end position="179"/>
    </location>
</feature>
<keyword evidence="4" id="KW-1133">Transmembrane helix</keyword>